<feature type="region of interest" description="Disordered" evidence="1">
    <location>
        <begin position="1"/>
        <end position="21"/>
    </location>
</feature>
<evidence type="ECO:0000313" key="3">
    <source>
        <dbReference type="Proteomes" id="UP000271098"/>
    </source>
</evidence>
<dbReference type="Proteomes" id="UP000271098">
    <property type="component" value="Unassembled WGS sequence"/>
</dbReference>
<dbReference type="WBParaSite" id="GPUH_0000311901-mRNA-1">
    <property type="protein sequence ID" value="GPUH_0000311901-mRNA-1"/>
    <property type="gene ID" value="GPUH_0000311901"/>
</dbReference>
<organism evidence="4">
    <name type="scientific">Gongylonema pulchrum</name>
    <dbReference type="NCBI Taxonomy" id="637853"/>
    <lineage>
        <taxon>Eukaryota</taxon>
        <taxon>Metazoa</taxon>
        <taxon>Ecdysozoa</taxon>
        <taxon>Nematoda</taxon>
        <taxon>Chromadorea</taxon>
        <taxon>Rhabditida</taxon>
        <taxon>Spirurina</taxon>
        <taxon>Spiruromorpha</taxon>
        <taxon>Spiruroidea</taxon>
        <taxon>Gongylonematidae</taxon>
        <taxon>Gongylonema</taxon>
    </lineage>
</organism>
<name>A0A183D323_9BILA</name>
<evidence type="ECO:0000313" key="2">
    <source>
        <dbReference type="EMBL" id="VDK37932.1"/>
    </source>
</evidence>
<evidence type="ECO:0000313" key="4">
    <source>
        <dbReference type="WBParaSite" id="GPUH_0000311901-mRNA-1"/>
    </source>
</evidence>
<protein>
    <submittedName>
        <fullName evidence="4">F5/8 type C domain-containing protein</fullName>
    </submittedName>
</protein>
<keyword evidence="3" id="KW-1185">Reference proteome</keyword>
<reference evidence="2 3" key="2">
    <citation type="submission" date="2018-11" db="EMBL/GenBank/DDBJ databases">
        <authorList>
            <consortium name="Pathogen Informatics"/>
        </authorList>
    </citation>
    <scope>NUCLEOTIDE SEQUENCE [LARGE SCALE GENOMIC DNA]</scope>
</reference>
<sequence>MTDRGGLQQQERQRTVPSLRPPSTIVAPRIRALEFPHRGELVLPAYSAKQRDALYVPAKTSLLRLCATSNIALNRSPENVPRLCAQNPKFTNGQLLKCDCGTSFISTLCDRWELIMQIYSWYEYSHSWYKYFRMDMDIQVYSYRHSYGVDIRIRGRNARLVFSARYFYAFCVKMYTVGALSESRCMF</sequence>
<dbReference type="AlphaFoldDB" id="A0A183D323"/>
<proteinExistence type="predicted"/>
<gene>
    <name evidence="2" type="ORF">GPUH_LOCUS3114</name>
</gene>
<reference evidence="4" key="1">
    <citation type="submission" date="2016-06" db="UniProtKB">
        <authorList>
            <consortium name="WormBaseParasite"/>
        </authorList>
    </citation>
    <scope>IDENTIFICATION</scope>
</reference>
<accession>A0A183D323</accession>
<evidence type="ECO:0000256" key="1">
    <source>
        <dbReference type="SAM" id="MobiDB-lite"/>
    </source>
</evidence>
<dbReference type="EMBL" id="UYRT01005108">
    <property type="protein sequence ID" value="VDK37932.1"/>
    <property type="molecule type" value="Genomic_DNA"/>
</dbReference>